<keyword evidence="2 3" id="KW-0040">ANK repeat</keyword>
<dbReference type="PROSITE" id="PS50088">
    <property type="entry name" value="ANK_REPEAT"/>
    <property type="match status" value="1"/>
</dbReference>
<protein>
    <submittedName>
        <fullName evidence="6">Uncharacterized protein</fullName>
    </submittedName>
</protein>
<sequence length="853" mass="88155">MGNEVSLSLTDIRGGATAVEARLRAGASPNKRMLFSQDVGPLPKACKSTPLGYALLANDLALLDVLLAGGADVQKPVGLPQAFDFSPLHLAVALDRVDAVRKLLACSADPNAPLQLKKGTARPPEPAAPAAAAAGAGTSGAERPKLLPVSLPYTRAGDTPLHIAIDCSTCSSSTSGGTGVVEALLQHEATNVNAPNARKRTPLYKACKRKNAACVRLLTRHPRIDVNAGGPLFAAIRVEDPTLVSLLLRAGAGVHQRMRNEAGETPLHFALHRSSLFFSNRAEIVGQLVRAGAVVEPGMREYLQGRNWRRVLAALDAGTSNSGSGDDDGGSAGGSSGGATGNTVGGFGSTGMSRIAAAGRPHVVRGTSGPSMGPSVAATATAVATPAASAATRPPAADPLWLTAHPPSSTATTPHTVNNRSSGSSTGNLGSATQAATHAGGEYPLAGSSIAQTLREECQRNPLLTLFMPVLLPIIIFAELGAAIGKALSALAEALALLIRVAMVVLAVAAVVVVAILTLVAKAGTRVLRRQRTRQHAGAVQSQYQSNTRITSSSSSRYMGVKSHLTAAATAGDYLTTNNNTSSVPTTTTTSLPPSSSFADSASPSSPSLPTPSSLLTRAWGELRRNLTPLRGCRAFIITAGAFFTALFLAFFLIDLGVSLLLAILPQTHPVRTALAACSRRRRRRGQAEAGGGLCREAWWCLPVALALSWVTDMSYFALTVMLTTAFTAQVVGEIWVEVRQRMLEEGNAVGGRRSADWGEAGREWGDSRQLRQGASAAEKSAAAAGGSDCGGGDHGLCCVCKAASAVVGFVHSDVVHCCMCGECEVQMRQRGLLGSCPVCGRPAGSVTRVVVS</sequence>
<dbReference type="Proteomes" id="UP001054857">
    <property type="component" value="Unassembled WGS sequence"/>
</dbReference>
<feature type="compositionally biased region" description="Low complexity" evidence="4">
    <location>
        <begin position="403"/>
        <end position="416"/>
    </location>
</feature>
<comment type="caution">
    <text evidence="6">The sequence shown here is derived from an EMBL/GenBank/DDBJ whole genome shotgun (WGS) entry which is preliminary data.</text>
</comment>
<dbReference type="Pfam" id="PF00023">
    <property type="entry name" value="Ank"/>
    <property type="match status" value="1"/>
</dbReference>
<dbReference type="PANTHER" id="PTHR24198">
    <property type="entry name" value="ANKYRIN REPEAT AND PROTEIN KINASE DOMAIN-CONTAINING PROTEIN"/>
    <property type="match status" value="1"/>
</dbReference>
<gene>
    <name evidence="6" type="ORF">Agub_g11895</name>
</gene>
<keyword evidence="5" id="KW-0472">Membrane</keyword>
<evidence type="ECO:0000256" key="2">
    <source>
        <dbReference type="ARBA" id="ARBA00023043"/>
    </source>
</evidence>
<keyword evidence="5" id="KW-0812">Transmembrane</keyword>
<keyword evidence="1" id="KW-0677">Repeat</keyword>
<dbReference type="InterPro" id="IPR036770">
    <property type="entry name" value="Ankyrin_rpt-contain_sf"/>
</dbReference>
<evidence type="ECO:0000313" key="7">
    <source>
        <dbReference type="Proteomes" id="UP001054857"/>
    </source>
</evidence>
<reference evidence="6 7" key="1">
    <citation type="journal article" date="2021" name="Sci. Rep.">
        <title>Genome sequencing of the multicellular alga Astrephomene provides insights into convergent evolution of germ-soma differentiation.</title>
        <authorList>
            <person name="Yamashita S."/>
            <person name="Yamamoto K."/>
            <person name="Matsuzaki R."/>
            <person name="Suzuki S."/>
            <person name="Yamaguchi H."/>
            <person name="Hirooka S."/>
            <person name="Minakuchi Y."/>
            <person name="Miyagishima S."/>
            <person name="Kawachi M."/>
            <person name="Toyoda A."/>
            <person name="Nozaki H."/>
        </authorList>
    </citation>
    <scope>NUCLEOTIDE SEQUENCE [LARGE SCALE GENOMIC DNA]</scope>
    <source>
        <strain evidence="6 7">NIES-4017</strain>
    </source>
</reference>
<feature type="region of interest" description="Disordered" evidence="4">
    <location>
        <begin position="114"/>
        <end position="143"/>
    </location>
</feature>
<evidence type="ECO:0000313" key="6">
    <source>
        <dbReference type="EMBL" id="GFR49738.1"/>
    </source>
</evidence>
<dbReference type="Gene3D" id="1.25.40.20">
    <property type="entry name" value="Ankyrin repeat-containing domain"/>
    <property type="match status" value="2"/>
</dbReference>
<feature type="compositionally biased region" description="Gly residues" evidence="4">
    <location>
        <begin position="330"/>
        <end position="349"/>
    </location>
</feature>
<feature type="transmembrane region" description="Helical" evidence="5">
    <location>
        <begin position="635"/>
        <end position="665"/>
    </location>
</feature>
<organism evidence="6 7">
    <name type="scientific">Astrephomene gubernaculifera</name>
    <dbReference type="NCBI Taxonomy" id="47775"/>
    <lineage>
        <taxon>Eukaryota</taxon>
        <taxon>Viridiplantae</taxon>
        <taxon>Chlorophyta</taxon>
        <taxon>core chlorophytes</taxon>
        <taxon>Chlorophyceae</taxon>
        <taxon>CS clade</taxon>
        <taxon>Chlamydomonadales</taxon>
        <taxon>Astrephomenaceae</taxon>
        <taxon>Astrephomene</taxon>
    </lineage>
</organism>
<feature type="transmembrane region" description="Helical" evidence="5">
    <location>
        <begin position="716"/>
        <end position="737"/>
    </location>
</feature>
<dbReference type="InterPro" id="IPR013083">
    <property type="entry name" value="Znf_RING/FYVE/PHD"/>
</dbReference>
<feature type="region of interest" description="Disordered" evidence="4">
    <location>
        <begin position="319"/>
        <end position="353"/>
    </location>
</feature>
<proteinExistence type="predicted"/>
<dbReference type="Pfam" id="PF12796">
    <property type="entry name" value="Ank_2"/>
    <property type="match status" value="1"/>
</dbReference>
<dbReference type="AlphaFoldDB" id="A0AAD3DXK8"/>
<evidence type="ECO:0000256" key="5">
    <source>
        <dbReference type="SAM" id="Phobius"/>
    </source>
</evidence>
<keyword evidence="7" id="KW-1185">Reference proteome</keyword>
<feature type="repeat" description="ANK" evidence="3">
    <location>
        <begin position="83"/>
        <end position="115"/>
    </location>
</feature>
<name>A0AAD3DXK8_9CHLO</name>
<evidence type="ECO:0000256" key="3">
    <source>
        <dbReference type="PROSITE-ProRule" id="PRU00023"/>
    </source>
</evidence>
<evidence type="ECO:0000256" key="1">
    <source>
        <dbReference type="ARBA" id="ARBA00022737"/>
    </source>
</evidence>
<evidence type="ECO:0000256" key="4">
    <source>
        <dbReference type="SAM" id="MobiDB-lite"/>
    </source>
</evidence>
<dbReference type="InterPro" id="IPR002110">
    <property type="entry name" value="Ankyrin_rpt"/>
</dbReference>
<keyword evidence="5" id="KW-1133">Transmembrane helix</keyword>
<dbReference type="PANTHER" id="PTHR24198:SF165">
    <property type="entry name" value="ANKYRIN REPEAT-CONTAINING PROTEIN-RELATED"/>
    <property type="match status" value="1"/>
</dbReference>
<feature type="region of interest" description="Disordered" evidence="4">
    <location>
        <begin position="387"/>
        <end position="434"/>
    </location>
</feature>
<dbReference type="EMBL" id="BMAR01000032">
    <property type="protein sequence ID" value="GFR49738.1"/>
    <property type="molecule type" value="Genomic_DNA"/>
</dbReference>
<feature type="compositionally biased region" description="Low complexity" evidence="4">
    <location>
        <begin position="128"/>
        <end position="141"/>
    </location>
</feature>
<accession>A0AAD3DXK8</accession>
<dbReference type="SMART" id="SM00248">
    <property type="entry name" value="ANK"/>
    <property type="match status" value="5"/>
</dbReference>
<dbReference type="SUPFAM" id="SSF48403">
    <property type="entry name" value="Ankyrin repeat"/>
    <property type="match status" value="1"/>
</dbReference>
<feature type="transmembrane region" description="Helical" evidence="5">
    <location>
        <begin position="497"/>
        <end position="521"/>
    </location>
</feature>
<feature type="compositionally biased region" description="Polar residues" evidence="4">
    <location>
        <begin position="417"/>
        <end position="434"/>
    </location>
</feature>
<feature type="region of interest" description="Disordered" evidence="4">
    <location>
        <begin position="578"/>
        <end position="612"/>
    </location>
</feature>
<feature type="transmembrane region" description="Helical" evidence="5">
    <location>
        <begin position="463"/>
        <end position="485"/>
    </location>
</feature>
<dbReference type="Gene3D" id="3.30.40.10">
    <property type="entry name" value="Zinc/RING finger domain, C3HC4 (zinc finger)"/>
    <property type="match status" value="1"/>
</dbReference>